<dbReference type="Proteomes" id="UP000576480">
    <property type="component" value="Unassembled WGS sequence"/>
</dbReference>
<dbReference type="RefSeq" id="WP_176229836.1">
    <property type="nucleotide sequence ID" value="NZ_BLSB01000062.1"/>
</dbReference>
<evidence type="ECO:0000256" key="1">
    <source>
        <dbReference type="SAM" id="MobiDB-lite"/>
    </source>
</evidence>
<organism evidence="2 3">
    <name type="scientific">Candidatus Hakubella thermalkaliphila</name>
    <dbReference type="NCBI Taxonomy" id="2754717"/>
    <lineage>
        <taxon>Bacteria</taxon>
        <taxon>Bacillati</taxon>
        <taxon>Actinomycetota</taxon>
        <taxon>Actinomycetota incertae sedis</taxon>
        <taxon>Candidatus Hakubellales</taxon>
        <taxon>Candidatus Hakubellaceae</taxon>
        <taxon>Candidatus Hakubella</taxon>
    </lineage>
</organism>
<comment type="caution">
    <text evidence="2">The sequence shown here is derived from an EMBL/GenBank/DDBJ whole genome shotgun (WGS) entry which is preliminary data.</text>
</comment>
<evidence type="ECO:0000313" key="3">
    <source>
        <dbReference type="Proteomes" id="UP000576480"/>
    </source>
</evidence>
<dbReference type="AlphaFoldDB" id="A0A6V8PSU9"/>
<protein>
    <submittedName>
        <fullName evidence="2">Uncharacterized protein</fullName>
    </submittedName>
</protein>
<gene>
    <name evidence="2" type="ORF">HKBW3S43_00982</name>
</gene>
<feature type="region of interest" description="Disordered" evidence="1">
    <location>
        <begin position="39"/>
        <end position="68"/>
    </location>
</feature>
<accession>A0A6V8PSU9</accession>
<evidence type="ECO:0000313" key="2">
    <source>
        <dbReference type="EMBL" id="GFP35190.1"/>
    </source>
</evidence>
<reference evidence="2 3" key="1">
    <citation type="journal article" date="2020" name="Front. Microbiol.">
        <title>Single-cell genomics of novel Actinobacteria with the Wood-Ljungdahl pathway discovered in a serpentinizing system.</title>
        <authorList>
            <person name="Merino N."/>
            <person name="Kawai M."/>
            <person name="Boyd E.S."/>
            <person name="Colman D.R."/>
            <person name="McGlynn S.E."/>
            <person name="Nealson K.H."/>
            <person name="Kurokawa K."/>
            <person name="Hongoh Y."/>
        </authorList>
    </citation>
    <scope>NUCLEOTIDE SEQUENCE [LARGE SCALE GENOMIC DNA]</scope>
    <source>
        <strain evidence="2 3">S43</strain>
    </source>
</reference>
<dbReference type="EMBL" id="BLSB01000062">
    <property type="protein sequence ID" value="GFP35190.1"/>
    <property type="molecule type" value="Genomic_DNA"/>
</dbReference>
<name>A0A6V8PSU9_9ACTN</name>
<sequence>MHIHHREKAIKNFIEYVNQANGDICLDLKEKHRLRDKEAGELIKNHGKSEKEKDLTKLEKHTRDKNSK</sequence>
<proteinExistence type="predicted"/>